<evidence type="ECO:0000313" key="1">
    <source>
        <dbReference type="EMBL" id="CAK0857170.1"/>
    </source>
</evidence>
<proteinExistence type="predicted"/>
<name>A0ABN9UGL3_9DINO</name>
<protein>
    <submittedName>
        <fullName evidence="1">Uncharacterized protein</fullName>
    </submittedName>
</protein>
<comment type="caution">
    <text evidence="1">The sequence shown here is derived from an EMBL/GenBank/DDBJ whole genome shotgun (WGS) entry which is preliminary data.</text>
</comment>
<dbReference type="Proteomes" id="UP001189429">
    <property type="component" value="Unassembled WGS sequence"/>
</dbReference>
<evidence type="ECO:0000313" key="2">
    <source>
        <dbReference type="Proteomes" id="UP001189429"/>
    </source>
</evidence>
<sequence>MGVGPGPQIRGTAFERLHFIPLALLHALWNNRLPHSRAQRCEQRSRRSRSAFFSLVLRRLAAAVPWSLEGDTEQFATATYRGQNLFDVLYGDAEGARTAIQKSWLPAPEKLRDCTHMSELGLGVQLQEER</sequence>
<keyword evidence="2" id="KW-1185">Reference proteome</keyword>
<reference evidence="1" key="1">
    <citation type="submission" date="2023-10" db="EMBL/GenBank/DDBJ databases">
        <authorList>
            <person name="Chen Y."/>
            <person name="Shah S."/>
            <person name="Dougan E. K."/>
            <person name="Thang M."/>
            <person name="Chan C."/>
        </authorList>
    </citation>
    <scope>NUCLEOTIDE SEQUENCE [LARGE SCALE GENOMIC DNA]</scope>
</reference>
<dbReference type="EMBL" id="CAUYUJ010015705">
    <property type="protein sequence ID" value="CAK0857170.1"/>
    <property type="molecule type" value="Genomic_DNA"/>
</dbReference>
<gene>
    <name evidence="1" type="ORF">PCOR1329_LOCUS47350</name>
</gene>
<accession>A0ABN9UGL3</accession>
<organism evidence="1 2">
    <name type="scientific">Prorocentrum cordatum</name>
    <dbReference type="NCBI Taxonomy" id="2364126"/>
    <lineage>
        <taxon>Eukaryota</taxon>
        <taxon>Sar</taxon>
        <taxon>Alveolata</taxon>
        <taxon>Dinophyceae</taxon>
        <taxon>Prorocentrales</taxon>
        <taxon>Prorocentraceae</taxon>
        <taxon>Prorocentrum</taxon>
    </lineage>
</organism>